<dbReference type="InterPro" id="IPR015422">
    <property type="entry name" value="PyrdxlP-dep_Trfase_small"/>
</dbReference>
<evidence type="ECO:0000256" key="4">
    <source>
        <dbReference type="ARBA" id="ARBA00023239"/>
    </source>
</evidence>
<dbReference type="EMBL" id="QJJV01000024">
    <property type="protein sequence ID" value="PXX09467.1"/>
    <property type="molecule type" value="Genomic_DNA"/>
</dbReference>
<dbReference type="PANTHER" id="PTHR43500:SF1">
    <property type="entry name" value="CYSTATHIONINE BETA-LYASE-RELATED"/>
    <property type="match status" value="1"/>
</dbReference>
<evidence type="ECO:0000256" key="6">
    <source>
        <dbReference type="RuleBase" id="RU362118"/>
    </source>
</evidence>
<evidence type="ECO:0000256" key="3">
    <source>
        <dbReference type="ARBA" id="ARBA00022898"/>
    </source>
</evidence>
<dbReference type="Gene3D" id="3.90.1150.10">
    <property type="entry name" value="Aspartate Aminotransferase, domain 1"/>
    <property type="match status" value="1"/>
</dbReference>
<name>A0ABX5MH06_9BURK</name>
<dbReference type="Gene3D" id="3.40.640.10">
    <property type="entry name" value="Type I PLP-dependent aspartate aminotransferase-like (Major domain)"/>
    <property type="match status" value="1"/>
</dbReference>
<dbReference type="InterPro" id="IPR015421">
    <property type="entry name" value="PyrdxlP-dep_Trfase_major"/>
</dbReference>
<dbReference type="NCBIfam" id="TIGR01324">
    <property type="entry name" value="cysta_beta_ly_B"/>
    <property type="match status" value="1"/>
</dbReference>
<dbReference type="PIRSF" id="PIRSF001434">
    <property type="entry name" value="CGS"/>
    <property type="match status" value="1"/>
</dbReference>
<evidence type="ECO:0000256" key="5">
    <source>
        <dbReference type="ARBA" id="ARBA00047517"/>
    </source>
</evidence>
<comment type="catalytic activity">
    <reaction evidence="5">
        <text>L,L-cystathionine + H2O = L-homocysteine + pyruvate + NH4(+)</text>
        <dbReference type="Rhea" id="RHEA:13965"/>
        <dbReference type="ChEBI" id="CHEBI:15361"/>
        <dbReference type="ChEBI" id="CHEBI:15377"/>
        <dbReference type="ChEBI" id="CHEBI:28938"/>
        <dbReference type="ChEBI" id="CHEBI:58161"/>
        <dbReference type="ChEBI" id="CHEBI:58199"/>
    </reaction>
</comment>
<protein>
    <submittedName>
        <fullName evidence="7">Cystathionine beta-lyase</fullName>
    </submittedName>
</protein>
<dbReference type="RefSeq" id="WP_110329030.1">
    <property type="nucleotide sequence ID" value="NZ_CAJMXY010000020.1"/>
</dbReference>
<keyword evidence="8" id="KW-1185">Reference proteome</keyword>
<dbReference type="InterPro" id="IPR006233">
    <property type="entry name" value="Cys_b_lyase_bac"/>
</dbReference>
<accession>A0ABX5MH06</accession>
<evidence type="ECO:0000313" key="8">
    <source>
        <dbReference type="Proteomes" id="UP000247515"/>
    </source>
</evidence>
<sequence length="394" mass="43222">MTKSDSSRTVQTQILHPQDDLTPGFESFAAPVTRASTVVFPDLASVRALDWRNDAQWRYGLHATPTSTMLQHRLAVIEGGEHTLLQPSGLSAISNVYFGLLRSGDDVLIPDNVYSPNRDHGDWLARDFGITARYYDPMIGAGMADLIQPNTKLIWIEAPGSVTMEVPDVQAITAAARARNVITAIDNTWSAGLAFKPFDHGIDISVQALTKYQSGGSDVLMGATITRDRDLYLKLKSARMRLGIGVSSDDCSLVLRGLPSMKARFEAHDRSAFALATWLKSRGEIAAMLHPAFEDCPGHAFFRRDFTGAGGLFSVVFDERYSASQIDTFCEALDLFALGWSWGGANSLVMPYDIASMRSAAQWPHRGTLVRFYIGLEDEADLRADLERALATLA</sequence>
<comment type="caution">
    <text evidence="7">The sequence shown here is derived from an EMBL/GenBank/DDBJ whole genome shotgun (WGS) entry which is preliminary data.</text>
</comment>
<dbReference type="SUPFAM" id="SSF53383">
    <property type="entry name" value="PLP-dependent transferases"/>
    <property type="match status" value="1"/>
</dbReference>
<dbReference type="InterPro" id="IPR000277">
    <property type="entry name" value="Cys/Met-Metab_PyrdxlP-dep_enz"/>
</dbReference>
<evidence type="ECO:0000313" key="7">
    <source>
        <dbReference type="EMBL" id="PXX09467.1"/>
    </source>
</evidence>
<comment type="cofactor">
    <cofactor evidence="1 6">
        <name>pyridoxal 5'-phosphate</name>
        <dbReference type="ChEBI" id="CHEBI:597326"/>
    </cofactor>
</comment>
<proteinExistence type="inferred from homology"/>
<dbReference type="NCBIfam" id="NF005456">
    <property type="entry name" value="PRK07050.1"/>
    <property type="match status" value="1"/>
</dbReference>
<evidence type="ECO:0000256" key="1">
    <source>
        <dbReference type="ARBA" id="ARBA00001933"/>
    </source>
</evidence>
<dbReference type="PANTHER" id="PTHR43500">
    <property type="entry name" value="CYSTATHIONINE BETA-LYASE-RELATED"/>
    <property type="match status" value="1"/>
</dbReference>
<dbReference type="Proteomes" id="UP000247515">
    <property type="component" value="Unassembled WGS sequence"/>
</dbReference>
<gene>
    <name evidence="7" type="ORF">C7400_124110</name>
</gene>
<organism evidence="7 8">
    <name type="scientific">Paraburkholderia tropica</name>
    <dbReference type="NCBI Taxonomy" id="92647"/>
    <lineage>
        <taxon>Bacteria</taxon>
        <taxon>Pseudomonadati</taxon>
        <taxon>Pseudomonadota</taxon>
        <taxon>Betaproteobacteria</taxon>
        <taxon>Burkholderiales</taxon>
        <taxon>Burkholderiaceae</taxon>
        <taxon>Paraburkholderia</taxon>
    </lineage>
</organism>
<dbReference type="InterPro" id="IPR015424">
    <property type="entry name" value="PyrdxlP-dep_Trfase"/>
</dbReference>
<comment type="similarity">
    <text evidence="2 6">Belongs to the trans-sulfuration enzymes family.</text>
</comment>
<keyword evidence="3 6" id="KW-0663">Pyridoxal phosphate</keyword>
<dbReference type="Pfam" id="PF01053">
    <property type="entry name" value="Cys_Met_Meta_PP"/>
    <property type="match status" value="1"/>
</dbReference>
<keyword evidence="4" id="KW-0456">Lyase</keyword>
<evidence type="ECO:0000256" key="2">
    <source>
        <dbReference type="ARBA" id="ARBA00009077"/>
    </source>
</evidence>
<reference evidence="7 8" key="1">
    <citation type="submission" date="2018-05" db="EMBL/GenBank/DDBJ databases">
        <title>Genomic Encyclopedia of Type Strains, Phase IV (KMG-V): Genome sequencing to study the core and pangenomes of soil and plant-associated prokaryotes.</title>
        <authorList>
            <person name="Whitman W."/>
        </authorList>
    </citation>
    <scope>NUCLEOTIDE SEQUENCE [LARGE SCALE GENOMIC DNA]</scope>
    <source>
        <strain evidence="7 8">SIr-6563</strain>
    </source>
</reference>